<dbReference type="GeneID" id="62877664"/>
<sequence>MLQAGGLDETDLYQDLNQNPRQIIGELDYTRVFRETEYSGLIGERLEKVCEAGFASMDFILDFEFGGKDQPHKNIGDIAFLIPPREGFKHGDHILGVVDTKSSSETDLKKERIKNKHIEYLRQAREFRHDAHIAHIFVVFSMKGLAANEIDWYDAIEREYRDPLDATMVVLYADALAQMIDAHVSVGQRNELNLAVGDITDTIRPFFNYRAFRDSLDSEIRTMTRVADEDPSEGEQSYQEEYLQRERVLVVTRDMVDQRLRNVVENYDEIEHRLSRYPASRY</sequence>
<accession>A0A8T8E7J4</accession>
<dbReference type="KEGG" id="hsal:JMJ58_21030"/>
<protein>
    <submittedName>
        <fullName evidence="1">Uncharacterized protein</fullName>
    </submittedName>
</protein>
<reference evidence="1 2" key="1">
    <citation type="submission" date="2021-01" db="EMBL/GenBank/DDBJ databases">
        <title>Genome Sequence and Methylation Pattern of Haloterrigena salifodinae BOL5-1, An Extremely Halophilic Archaeon from a Bolivian Salt Mine.</title>
        <authorList>
            <person name="DasSarma P."/>
            <person name="Anton B.P."/>
            <person name="DasSarma S.L."/>
            <person name="von Ehrenheim H.A.L."/>
            <person name="Martinez F.L."/>
            <person name="Guzman D."/>
            <person name="Roberts R.J."/>
            <person name="DasSarma S."/>
        </authorList>
    </citation>
    <scope>NUCLEOTIDE SEQUENCE [LARGE SCALE GENOMIC DNA]</scope>
    <source>
        <strain evidence="1 2">BOL5-1</strain>
        <plasmid evidence="1 2">pHTS138</plasmid>
    </source>
</reference>
<dbReference type="EMBL" id="CP069189">
    <property type="protein sequence ID" value="QRV17442.1"/>
    <property type="molecule type" value="Genomic_DNA"/>
</dbReference>
<keyword evidence="1" id="KW-0614">Plasmid</keyword>
<gene>
    <name evidence="1" type="ORF">JMJ58_21030</name>
</gene>
<evidence type="ECO:0000313" key="1">
    <source>
        <dbReference type="EMBL" id="QRV17442.1"/>
    </source>
</evidence>
<proteinExistence type="predicted"/>
<organism evidence="1 2">
    <name type="scientific">Haloterrigena salifodinae</name>
    <dbReference type="NCBI Taxonomy" id="2675099"/>
    <lineage>
        <taxon>Archaea</taxon>
        <taxon>Methanobacteriati</taxon>
        <taxon>Methanobacteriota</taxon>
        <taxon>Stenosarchaea group</taxon>
        <taxon>Halobacteria</taxon>
        <taxon>Halobacteriales</taxon>
        <taxon>Natrialbaceae</taxon>
        <taxon>Haloterrigena</taxon>
    </lineage>
</organism>
<name>A0A8T8E7J4_9EURY</name>
<dbReference type="AlphaFoldDB" id="A0A8T8E7J4"/>
<evidence type="ECO:0000313" key="2">
    <source>
        <dbReference type="Proteomes" id="UP000637819"/>
    </source>
</evidence>
<dbReference type="RefSeq" id="WP_204749477.1">
    <property type="nucleotide sequence ID" value="NZ_CP069189.1"/>
</dbReference>
<keyword evidence="2" id="KW-1185">Reference proteome</keyword>
<geneLocation type="plasmid" evidence="1 2">
    <name>pHTS138</name>
</geneLocation>
<dbReference type="Proteomes" id="UP000637819">
    <property type="component" value="Plasmid pHTS138"/>
</dbReference>